<organism evidence="1 2">
    <name type="scientific">Proteiniclasticum aestuarii</name>
    <dbReference type="NCBI Taxonomy" id="2817862"/>
    <lineage>
        <taxon>Bacteria</taxon>
        <taxon>Bacillati</taxon>
        <taxon>Bacillota</taxon>
        <taxon>Clostridia</taxon>
        <taxon>Eubacteriales</taxon>
        <taxon>Clostridiaceae</taxon>
        <taxon>Proteiniclasticum</taxon>
    </lineage>
</organism>
<name>A0A939H8E8_9CLOT</name>
<dbReference type="RefSeq" id="WP_207600764.1">
    <property type="nucleotide sequence ID" value="NZ_JAFNJU010000015.1"/>
</dbReference>
<dbReference type="Proteomes" id="UP000664218">
    <property type="component" value="Unassembled WGS sequence"/>
</dbReference>
<evidence type="ECO:0000313" key="2">
    <source>
        <dbReference type="Proteomes" id="UP000664218"/>
    </source>
</evidence>
<keyword evidence="2" id="KW-1185">Reference proteome</keyword>
<sequence length="171" mass="19932">MNNALAENKLLILYTLSQSKLNLTKTQFSNIILECVYINYFELQQYIDELIKTGLVELDVVNEKEAIVISAQGRSVLDMFKDRIHDRKRKEIDKYLVENINHLIKETTITHEISEGPHGTIQVTLSAFENKDELIKISMNFPTKETADKSVQNWKDHSTKIYELLYKELIK</sequence>
<proteinExistence type="predicted"/>
<dbReference type="InterPro" id="IPR036388">
    <property type="entry name" value="WH-like_DNA-bd_sf"/>
</dbReference>
<comment type="caution">
    <text evidence="1">The sequence shown here is derived from an EMBL/GenBank/DDBJ whole genome shotgun (WGS) entry which is preliminary data.</text>
</comment>
<dbReference type="Pfam" id="PF14277">
    <property type="entry name" value="DUF4364"/>
    <property type="match status" value="1"/>
</dbReference>
<dbReference type="Gene3D" id="1.10.10.10">
    <property type="entry name" value="Winged helix-like DNA-binding domain superfamily/Winged helix DNA-binding domain"/>
    <property type="match status" value="1"/>
</dbReference>
<dbReference type="AlphaFoldDB" id="A0A939H8E8"/>
<dbReference type="EMBL" id="JAFNJU010000015">
    <property type="protein sequence ID" value="MBO1266237.1"/>
    <property type="molecule type" value="Genomic_DNA"/>
</dbReference>
<dbReference type="InterPro" id="IPR025374">
    <property type="entry name" value="DUF4364"/>
</dbReference>
<reference evidence="1" key="1">
    <citation type="submission" date="2021-03" db="EMBL/GenBank/DDBJ databases">
        <title>Proteiniclasticum marinus sp. nov., isolated from tidal flat sediment.</title>
        <authorList>
            <person name="Namirimu T."/>
            <person name="Yang J.-A."/>
            <person name="Yang S.-H."/>
            <person name="Kim Y.-J."/>
            <person name="Kwon K.K."/>
        </authorList>
    </citation>
    <scope>NUCLEOTIDE SEQUENCE</scope>
    <source>
        <strain evidence="1">SCR006</strain>
    </source>
</reference>
<evidence type="ECO:0000313" key="1">
    <source>
        <dbReference type="EMBL" id="MBO1266237.1"/>
    </source>
</evidence>
<accession>A0A939H8E8</accession>
<gene>
    <name evidence="1" type="ORF">J3A84_14465</name>
</gene>
<protein>
    <submittedName>
        <fullName evidence="1">DUF4364 family protein</fullName>
    </submittedName>
</protein>